<feature type="non-terminal residue" evidence="1">
    <location>
        <position position="1"/>
    </location>
</feature>
<dbReference type="EMBL" id="BARW01023147">
    <property type="protein sequence ID" value="GAI92334.1"/>
    <property type="molecule type" value="Genomic_DNA"/>
</dbReference>
<reference evidence="1" key="1">
    <citation type="journal article" date="2014" name="Front. Microbiol.">
        <title>High frequency of phylogenetically diverse reductive dehalogenase-homologous genes in deep subseafloor sedimentary metagenomes.</title>
        <authorList>
            <person name="Kawai M."/>
            <person name="Futagami T."/>
            <person name="Toyoda A."/>
            <person name="Takaki Y."/>
            <person name="Nishi S."/>
            <person name="Hori S."/>
            <person name="Arai W."/>
            <person name="Tsubouchi T."/>
            <person name="Morono Y."/>
            <person name="Uchiyama I."/>
            <person name="Ito T."/>
            <person name="Fujiyama A."/>
            <person name="Inagaki F."/>
            <person name="Takami H."/>
        </authorList>
    </citation>
    <scope>NUCLEOTIDE SEQUENCE</scope>
    <source>
        <strain evidence="1">Expedition CK06-06</strain>
    </source>
</reference>
<proteinExistence type="predicted"/>
<comment type="caution">
    <text evidence="1">The sequence shown here is derived from an EMBL/GenBank/DDBJ whole genome shotgun (WGS) entry which is preliminary data.</text>
</comment>
<dbReference type="AlphaFoldDB" id="X1UIX7"/>
<name>X1UIX7_9ZZZZ</name>
<organism evidence="1">
    <name type="scientific">marine sediment metagenome</name>
    <dbReference type="NCBI Taxonomy" id="412755"/>
    <lineage>
        <taxon>unclassified sequences</taxon>
        <taxon>metagenomes</taxon>
        <taxon>ecological metagenomes</taxon>
    </lineage>
</organism>
<gene>
    <name evidence="1" type="ORF">S12H4_38455</name>
</gene>
<protein>
    <submittedName>
        <fullName evidence="1">Uncharacterized protein</fullName>
    </submittedName>
</protein>
<sequence length="97" mass="10842">FAQTLPAGRYAVVGMRAQLQENVASRLVFPDTSPRPGVMGRSRYYELDLPEMRYGGLGNWGEFEHDAPPTIDILATAATELPHYIILDLIQVRAGRR</sequence>
<evidence type="ECO:0000313" key="1">
    <source>
        <dbReference type="EMBL" id="GAI92334.1"/>
    </source>
</evidence>
<accession>X1UIX7</accession>